<feature type="domain" description="CAP-Gly" evidence="6">
    <location>
        <begin position="116"/>
        <end position="160"/>
    </location>
</feature>
<dbReference type="Gene3D" id="1.10.510.10">
    <property type="entry name" value="Transferase(Phosphotransferase) domain 1"/>
    <property type="match status" value="1"/>
</dbReference>
<evidence type="ECO:0000313" key="8">
    <source>
        <dbReference type="Proteomes" id="UP001159428"/>
    </source>
</evidence>
<dbReference type="SUPFAM" id="SSF57997">
    <property type="entry name" value="Tropomyosin"/>
    <property type="match status" value="1"/>
</dbReference>
<dbReference type="SMART" id="SM01052">
    <property type="entry name" value="CAP_GLY"/>
    <property type="match status" value="3"/>
</dbReference>
<dbReference type="PANTHER" id="PTHR44329:SF298">
    <property type="entry name" value="MIXED LINEAGE KINASE DOMAIN-LIKE PROTEIN"/>
    <property type="match status" value="1"/>
</dbReference>
<evidence type="ECO:0000256" key="2">
    <source>
        <dbReference type="ARBA" id="ARBA00022840"/>
    </source>
</evidence>
<proteinExistence type="predicted"/>
<dbReference type="PANTHER" id="PTHR44329">
    <property type="entry name" value="SERINE/THREONINE-PROTEIN KINASE TNNI3K-RELATED"/>
    <property type="match status" value="1"/>
</dbReference>
<protein>
    <recommendedName>
        <fullName evidence="9">Serine/threonine-protein kinase kinX</fullName>
    </recommendedName>
</protein>
<reference evidence="7 8" key="1">
    <citation type="submission" date="2022-05" db="EMBL/GenBank/DDBJ databases">
        <authorList>
            <consortium name="Genoscope - CEA"/>
            <person name="William W."/>
        </authorList>
    </citation>
    <scope>NUCLEOTIDE SEQUENCE [LARGE SCALE GENOMIC DNA]</scope>
</reference>
<feature type="domain" description="Protein kinase" evidence="5">
    <location>
        <begin position="918"/>
        <end position="1157"/>
    </location>
</feature>
<dbReference type="SUPFAM" id="SSF74924">
    <property type="entry name" value="Cap-Gly domain"/>
    <property type="match status" value="3"/>
</dbReference>
<feature type="region of interest" description="Disordered" evidence="4">
    <location>
        <begin position="638"/>
        <end position="679"/>
    </location>
</feature>
<feature type="binding site" evidence="3">
    <location>
        <position position="945"/>
    </location>
    <ligand>
        <name>ATP</name>
        <dbReference type="ChEBI" id="CHEBI:30616"/>
    </ligand>
</feature>
<keyword evidence="1 3" id="KW-0547">Nucleotide-binding</keyword>
<feature type="domain" description="CAP-Gly" evidence="6">
    <location>
        <begin position="321"/>
        <end position="365"/>
    </location>
</feature>
<dbReference type="AlphaFoldDB" id="A0AAU9W0P2"/>
<dbReference type="Pfam" id="PF00069">
    <property type="entry name" value="Pkinase"/>
    <property type="match status" value="1"/>
</dbReference>
<sequence length="1157" mass="131166">MLSLGLTTKSTPMQVLQGELLEGVPEAEQPTDSTKVAVVGIERKSLRLECPTEDMVRLSEEDTNLLLAITSAERRYLTYLDRKRLTFGRQLLPGSAVFVEVKGVSKVLPGVVWYIGKLPPSLGTWFGVELIKHPGSGTCDGTFRNKRYFTCEPDCGIFVGLDKLTPRDDEDDLKSSKIVKKDKMEVPSMKFILLMECLGHVVEKNMWTLGLTTKSKQICVLRGELSEALPEAEQPADLTKVALVGIECKSLRLECSMKDMAQLSEEETNLLLAITSPEGRYKAYIDRKHMAFGQQLSIGSAVWVEVKGITQILPGTVWYKGVLPPNLGTWFGVELIKHPGSGTCDGTFRNKRYFICEQDSGVFVGLDKLTPRENEDDLKSSKIAEQDENIQAKLKSSLQDSISSFWKGKHEQRPFQGIDGVLKTGERVVTVIEDSPARGTVRYIGEEEDSTRNFRTIVGLELDERLGVGCGERLGSLKFVCKRDFAAFVPLETVIPEKDFDGYFGEAAGQEAQGKREQIHEDEMYARSMSCGNLPSVTSTESVKKLRRATLMTFAETELMMAAGESSKTNRQKFIEKRRQMLREFECKNLPSDNQDNAVITHDAERRDSTEDFHFNDAPFKDTPLVSCGQTWERTVHLGLASSDPENRRRKTLEKQRQSRDMEGQLPSLQEKPRENDEEEKNLLERLREMEQQLAQLRAQLEEKESEKQEQGDRLQRQLREMEQRLADEHERLQEKHDQPVNPEAQVKQMEEQLTNAQGQLQEKHDQLVNSKAQVKKMEEQLTNAQGKLQEKHDQLVNSEAQVKKMEEQLTNAQGQLQEKHEQLVNSETQVRETEEQVTNLRRQLHEHLVNSEVQIREATQQLTDIQEQLQGKDEEIAGLKNQLTELGMTLSTAQQLALNARQRQESPDWVISRDQIHVTDKCLGRGGWGHVVEGKYCGCAVAVKQIHELILSNHNRSLFVREMNIASRCRHPCLLQFVGATNDEGSPLFVTELMETSLRALLKRPLSATELFVISLDVARALNYLHQKQPSPIIHRDISSANVLLWRQGDQWRAKVSDYGTANFMRHTMTVAPGAPIYSAPEAVTKNQTVKVDVYSFGVLLCEMSIQEMPDPEKREHQVALVTNHVIRALIRGCLQTEPEERPCMEEIIDELEQPT</sequence>
<dbReference type="GO" id="GO:0097527">
    <property type="term" value="P:necroptotic signaling pathway"/>
    <property type="evidence" value="ECO:0007669"/>
    <property type="project" value="TreeGrafter"/>
</dbReference>
<dbReference type="PROSITE" id="PS00107">
    <property type="entry name" value="PROTEIN_KINASE_ATP"/>
    <property type="match status" value="1"/>
</dbReference>
<organism evidence="7 8">
    <name type="scientific">Pocillopora meandrina</name>
    <dbReference type="NCBI Taxonomy" id="46732"/>
    <lineage>
        <taxon>Eukaryota</taxon>
        <taxon>Metazoa</taxon>
        <taxon>Cnidaria</taxon>
        <taxon>Anthozoa</taxon>
        <taxon>Hexacorallia</taxon>
        <taxon>Scleractinia</taxon>
        <taxon>Astrocoeniina</taxon>
        <taxon>Pocilloporidae</taxon>
        <taxon>Pocillopora</taxon>
    </lineage>
</organism>
<evidence type="ECO:0000256" key="1">
    <source>
        <dbReference type="ARBA" id="ARBA00022741"/>
    </source>
</evidence>
<dbReference type="PROSITE" id="PS50011">
    <property type="entry name" value="PROTEIN_KINASE_DOM"/>
    <property type="match status" value="1"/>
</dbReference>
<keyword evidence="8" id="KW-1185">Reference proteome</keyword>
<dbReference type="Proteomes" id="UP001159428">
    <property type="component" value="Unassembled WGS sequence"/>
</dbReference>
<evidence type="ECO:0000259" key="6">
    <source>
        <dbReference type="PROSITE" id="PS50245"/>
    </source>
</evidence>
<dbReference type="InterPro" id="IPR008266">
    <property type="entry name" value="Tyr_kinase_AS"/>
</dbReference>
<dbReference type="InterPro" id="IPR000938">
    <property type="entry name" value="CAP-Gly_domain"/>
</dbReference>
<feature type="compositionally biased region" description="Basic and acidic residues" evidence="4">
    <location>
        <begin position="653"/>
        <end position="663"/>
    </location>
</feature>
<evidence type="ECO:0000256" key="4">
    <source>
        <dbReference type="SAM" id="MobiDB-lite"/>
    </source>
</evidence>
<dbReference type="EMBL" id="CALNXJ010000006">
    <property type="protein sequence ID" value="CAH3040976.1"/>
    <property type="molecule type" value="Genomic_DNA"/>
</dbReference>
<dbReference type="InterPro" id="IPR011009">
    <property type="entry name" value="Kinase-like_dom_sf"/>
</dbReference>
<dbReference type="InterPro" id="IPR051681">
    <property type="entry name" value="Ser/Thr_Kinases-Pseudokinases"/>
</dbReference>
<evidence type="ECO:0000313" key="7">
    <source>
        <dbReference type="EMBL" id="CAH3040976.1"/>
    </source>
</evidence>
<accession>A0AAU9W0P2</accession>
<dbReference type="InterPro" id="IPR000719">
    <property type="entry name" value="Prot_kinase_dom"/>
</dbReference>
<dbReference type="GO" id="GO:0004672">
    <property type="term" value="F:protein kinase activity"/>
    <property type="evidence" value="ECO:0007669"/>
    <property type="project" value="InterPro"/>
</dbReference>
<evidence type="ECO:0000256" key="3">
    <source>
        <dbReference type="PROSITE-ProRule" id="PRU10141"/>
    </source>
</evidence>
<gene>
    <name evidence="7" type="ORF">PMEA_00028766</name>
</gene>
<evidence type="ECO:0008006" key="9">
    <source>
        <dbReference type="Google" id="ProtNLM"/>
    </source>
</evidence>
<dbReference type="Pfam" id="PF01302">
    <property type="entry name" value="CAP_GLY"/>
    <property type="match status" value="3"/>
</dbReference>
<dbReference type="Gene3D" id="2.30.30.190">
    <property type="entry name" value="CAP Gly-rich-like domain"/>
    <property type="match status" value="3"/>
</dbReference>
<dbReference type="GO" id="GO:0005524">
    <property type="term" value="F:ATP binding"/>
    <property type="evidence" value="ECO:0007669"/>
    <property type="project" value="UniProtKB-UniRule"/>
</dbReference>
<dbReference type="SUPFAM" id="SSF56112">
    <property type="entry name" value="Protein kinase-like (PK-like)"/>
    <property type="match status" value="1"/>
</dbReference>
<dbReference type="PROSITE" id="PS50245">
    <property type="entry name" value="CAP_GLY_2"/>
    <property type="match status" value="2"/>
</dbReference>
<dbReference type="InterPro" id="IPR017441">
    <property type="entry name" value="Protein_kinase_ATP_BS"/>
</dbReference>
<dbReference type="PROSITE" id="PS00109">
    <property type="entry name" value="PROTEIN_KINASE_TYR"/>
    <property type="match status" value="1"/>
</dbReference>
<keyword evidence="2 3" id="KW-0067">ATP-binding</keyword>
<dbReference type="Gene3D" id="3.30.200.20">
    <property type="entry name" value="Phosphorylase Kinase, domain 1"/>
    <property type="match status" value="1"/>
</dbReference>
<dbReference type="InterPro" id="IPR036859">
    <property type="entry name" value="CAP-Gly_dom_sf"/>
</dbReference>
<comment type="caution">
    <text evidence="7">The sequence shown here is derived from an EMBL/GenBank/DDBJ whole genome shotgun (WGS) entry which is preliminary data.</text>
</comment>
<evidence type="ECO:0000259" key="5">
    <source>
        <dbReference type="PROSITE" id="PS50011"/>
    </source>
</evidence>
<name>A0AAU9W0P2_9CNID</name>